<keyword evidence="3" id="KW-0731">Sigma factor</keyword>
<evidence type="ECO:0000313" key="8">
    <source>
        <dbReference type="EMBL" id="RXG30478.1"/>
    </source>
</evidence>
<dbReference type="InterPro" id="IPR013249">
    <property type="entry name" value="RNA_pol_sigma70_r4_t2"/>
</dbReference>
<sequence length="169" mass="19971">MNQKEFLAQVTPIQDRLYRLAKRLLVSEDEAQDATQEILIKLWSNRMKIKKLRSIEAFAVTMTKNYCYDKLKAKSSSNLQLVHSNYEDQHYNTVKTSENNDSVNWVLELMKELPEQQRLILHMRDVEQYSNSEIAKELDLNETAVRVTLSRARKTIREQLLKKHNYGIK</sequence>
<dbReference type="Pfam" id="PF08281">
    <property type="entry name" value="Sigma70_r4_2"/>
    <property type="match status" value="1"/>
</dbReference>
<keyword evidence="2" id="KW-0805">Transcription regulation</keyword>
<evidence type="ECO:0000256" key="3">
    <source>
        <dbReference type="ARBA" id="ARBA00023082"/>
    </source>
</evidence>
<dbReference type="Proteomes" id="UP000184240">
    <property type="component" value="Unassembled WGS sequence"/>
</dbReference>
<dbReference type="InterPro" id="IPR013325">
    <property type="entry name" value="RNA_pol_sigma_r2"/>
</dbReference>
<feature type="domain" description="RNA polymerase sigma-70 region 2" evidence="6">
    <location>
        <begin position="14"/>
        <end position="75"/>
    </location>
</feature>
<dbReference type="GO" id="GO:0003677">
    <property type="term" value="F:DNA binding"/>
    <property type="evidence" value="ECO:0007669"/>
    <property type="project" value="UniProtKB-KW"/>
</dbReference>
<dbReference type="PANTHER" id="PTHR43133">
    <property type="entry name" value="RNA POLYMERASE ECF-TYPE SIGMA FACTO"/>
    <property type="match status" value="1"/>
</dbReference>
<dbReference type="NCBIfam" id="TIGR02937">
    <property type="entry name" value="sigma70-ECF"/>
    <property type="match status" value="1"/>
</dbReference>
<dbReference type="RefSeq" id="WP_072982565.1">
    <property type="nucleotide sequence ID" value="NZ_FQXT01000003.1"/>
</dbReference>
<evidence type="ECO:0000256" key="5">
    <source>
        <dbReference type="ARBA" id="ARBA00023163"/>
    </source>
</evidence>
<reference evidence="9" key="1">
    <citation type="submission" date="2016-11" db="EMBL/GenBank/DDBJ databases">
        <authorList>
            <person name="Jaros S."/>
            <person name="Januszkiewicz K."/>
            <person name="Wedrychowicz H."/>
        </authorList>
    </citation>
    <scope>NUCLEOTIDE SEQUENCE [LARGE SCALE GENOMIC DNA]</scope>
    <source>
        <strain evidence="9">DSM 19859</strain>
    </source>
</reference>
<reference evidence="10" key="2">
    <citation type="submission" date="2016-11" db="EMBL/GenBank/DDBJ databases">
        <authorList>
            <person name="Varghese N."/>
            <person name="Submissions S."/>
        </authorList>
    </citation>
    <scope>NUCLEOTIDE SEQUENCE [LARGE SCALE GENOMIC DNA]</scope>
    <source>
        <strain evidence="10">DSM 19859</strain>
    </source>
</reference>
<dbReference type="OrthoDB" id="795989at2"/>
<reference evidence="8 11" key="3">
    <citation type="submission" date="2018-07" db="EMBL/GenBank/DDBJ databases">
        <title>Leeuwenhoekiella genomics.</title>
        <authorList>
            <person name="Tahon G."/>
            <person name="Willems A."/>
        </authorList>
    </citation>
    <scope>NUCLEOTIDE SEQUENCE [LARGE SCALE GENOMIC DNA]</scope>
    <source>
        <strain evidence="8 11">LMG 24856</strain>
    </source>
</reference>
<dbReference type="PANTHER" id="PTHR43133:SF8">
    <property type="entry name" value="RNA POLYMERASE SIGMA FACTOR HI_1459-RELATED"/>
    <property type="match status" value="1"/>
</dbReference>
<proteinExistence type="inferred from homology"/>
<evidence type="ECO:0000256" key="1">
    <source>
        <dbReference type="ARBA" id="ARBA00010641"/>
    </source>
</evidence>
<keyword evidence="11" id="KW-1185">Reference proteome</keyword>
<dbReference type="SUPFAM" id="SSF88946">
    <property type="entry name" value="Sigma2 domain of RNA polymerase sigma factors"/>
    <property type="match status" value="1"/>
</dbReference>
<keyword evidence="5" id="KW-0804">Transcription</keyword>
<dbReference type="STRING" id="573501.SAMN04487999_1934"/>
<dbReference type="Proteomes" id="UP000290037">
    <property type="component" value="Unassembled WGS sequence"/>
</dbReference>
<protein>
    <submittedName>
        <fullName evidence="8">RNA polymerase sigma-70 factor (ECF subfamily)</fullName>
    </submittedName>
    <submittedName>
        <fullName evidence="9">RNA polymerase sigma-70 factor, ECF subfamily</fullName>
    </submittedName>
</protein>
<dbReference type="AlphaFoldDB" id="A0A1M5Y4X3"/>
<evidence type="ECO:0000259" key="7">
    <source>
        <dbReference type="Pfam" id="PF08281"/>
    </source>
</evidence>
<dbReference type="InterPro" id="IPR007627">
    <property type="entry name" value="RNA_pol_sigma70_r2"/>
</dbReference>
<evidence type="ECO:0000256" key="2">
    <source>
        <dbReference type="ARBA" id="ARBA00023015"/>
    </source>
</evidence>
<dbReference type="GO" id="GO:0006352">
    <property type="term" value="P:DNA-templated transcription initiation"/>
    <property type="evidence" value="ECO:0007669"/>
    <property type="project" value="InterPro"/>
</dbReference>
<name>A0A1M5Y4X3_9FLAO</name>
<evidence type="ECO:0000313" key="11">
    <source>
        <dbReference type="Proteomes" id="UP000290037"/>
    </source>
</evidence>
<dbReference type="Pfam" id="PF04542">
    <property type="entry name" value="Sigma70_r2"/>
    <property type="match status" value="1"/>
</dbReference>
<evidence type="ECO:0000313" key="10">
    <source>
        <dbReference type="Proteomes" id="UP000184240"/>
    </source>
</evidence>
<dbReference type="EMBL" id="FQXT01000003">
    <property type="protein sequence ID" value="SHI07052.1"/>
    <property type="molecule type" value="Genomic_DNA"/>
</dbReference>
<dbReference type="CDD" id="cd06171">
    <property type="entry name" value="Sigma70_r4"/>
    <property type="match status" value="1"/>
</dbReference>
<keyword evidence="4" id="KW-0238">DNA-binding</keyword>
<dbReference type="SUPFAM" id="SSF88659">
    <property type="entry name" value="Sigma3 and sigma4 domains of RNA polymerase sigma factors"/>
    <property type="match status" value="1"/>
</dbReference>
<accession>A0A1M5Y4X3</accession>
<dbReference type="InterPro" id="IPR036388">
    <property type="entry name" value="WH-like_DNA-bd_sf"/>
</dbReference>
<dbReference type="Gene3D" id="1.10.1740.10">
    <property type="match status" value="1"/>
</dbReference>
<evidence type="ECO:0000259" key="6">
    <source>
        <dbReference type="Pfam" id="PF04542"/>
    </source>
</evidence>
<dbReference type="Gene3D" id="1.10.10.10">
    <property type="entry name" value="Winged helix-like DNA-binding domain superfamily/Winged helix DNA-binding domain"/>
    <property type="match status" value="1"/>
</dbReference>
<organism evidence="9 10">
    <name type="scientific">Leeuwenhoekiella palythoae</name>
    <dbReference type="NCBI Taxonomy" id="573501"/>
    <lineage>
        <taxon>Bacteria</taxon>
        <taxon>Pseudomonadati</taxon>
        <taxon>Bacteroidota</taxon>
        <taxon>Flavobacteriia</taxon>
        <taxon>Flavobacteriales</taxon>
        <taxon>Flavobacteriaceae</taxon>
        <taxon>Leeuwenhoekiella</taxon>
    </lineage>
</organism>
<dbReference type="InterPro" id="IPR014284">
    <property type="entry name" value="RNA_pol_sigma-70_dom"/>
</dbReference>
<dbReference type="InterPro" id="IPR013324">
    <property type="entry name" value="RNA_pol_sigma_r3/r4-like"/>
</dbReference>
<comment type="similarity">
    <text evidence="1">Belongs to the sigma-70 factor family. ECF subfamily.</text>
</comment>
<evidence type="ECO:0000313" key="9">
    <source>
        <dbReference type="EMBL" id="SHI07052.1"/>
    </source>
</evidence>
<dbReference type="GO" id="GO:0016987">
    <property type="term" value="F:sigma factor activity"/>
    <property type="evidence" value="ECO:0007669"/>
    <property type="project" value="UniProtKB-KW"/>
</dbReference>
<evidence type="ECO:0000256" key="4">
    <source>
        <dbReference type="ARBA" id="ARBA00023125"/>
    </source>
</evidence>
<dbReference type="InterPro" id="IPR039425">
    <property type="entry name" value="RNA_pol_sigma-70-like"/>
</dbReference>
<dbReference type="EMBL" id="QOVN01000002">
    <property type="protein sequence ID" value="RXG30478.1"/>
    <property type="molecule type" value="Genomic_DNA"/>
</dbReference>
<feature type="domain" description="RNA polymerase sigma factor 70 region 4 type 2" evidence="7">
    <location>
        <begin position="105"/>
        <end position="155"/>
    </location>
</feature>
<gene>
    <name evidence="8" type="ORF">DSM01_1228</name>
    <name evidence="9" type="ORF">SAMN04487999_1934</name>
</gene>